<keyword evidence="1" id="KW-1133">Transmembrane helix</keyword>
<keyword evidence="1" id="KW-0472">Membrane</keyword>
<dbReference type="CDD" id="cd06225">
    <property type="entry name" value="HAMP"/>
    <property type="match status" value="1"/>
</dbReference>
<feature type="transmembrane region" description="Helical" evidence="1">
    <location>
        <begin position="62"/>
        <end position="88"/>
    </location>
</feature>
<dbReference type="Gene3D" id="6.10.340.10">
    <property type="match status" value="1"/>
</dbReference>
<dbReference type="InterPro" id="IPR003660">
    <property type="entry name" value="HAMP_dom"/>
</dbReference>
<dbReference type="AlphaFoldDB" id="A0A2N5Z9G5"/>
<dbReference type="SUPFAM" id="SSF158472">
    <property type="entry name" value="HAMP domain-like"/>
    <property type="match status" value="1"/>
</dbReference>
<accession>A0A2N5Z9G5</accession>
<dbReference type="EMBL" id="PKTG01000142">
    <property type="protein sequence ID" value="PLX15305.1"/>
    <property type="molecule type" value="Genomic_DNA"/>
</dbReference>
<evidence type="ECO:0000313" key="4">
    <source>
        <dbReference type="Proteomes" id="UP000234857"/>
    </source>
</evidence>
<dbReference type="Pfam" id="PF00672">
    <property type="entry name" value="HAMP"/>
    <property type="match status" value="1"/>
</dbReference>
<reference evidence="3 4" key="1">
    <citation type="submission" date="2017-11" db="EMBL/GenBank/DDBJ databases">
        <title>Genome-resolved metagenomics identifies genetic mobility, metabolic interactions, and unexpected diversity in perchlorate-reducing communities.</title>
        <authorList>
            <person name="Barnum T.P."/>
            <person name="Figueroa I.A."/>
            <person name="Carlstrom C.I."/>
            <person name="Lucas L.N."/>
            <person name="Engelbrektson A.L."/>
            <person name="Coates J.D."/>
        </authorList>
    </citation>
    <scope>NUCLEOTIDE SEQUENCE [LARGE SCALE GENOMIC DNA]</scope>
    <source>
        <strain evidence="3">BM706</strain>
    </source>
</reference>
<evidence type="ECO:0000313" key="3">
    <source>
        <dbReference type="EMBL" id="PLX15305.1"/>
    </source>
</evidence>
<evidence type="ECO:0000259" key="2">
    <source>
        <dbReference type="PROSITE" id="PS50885"/>
    </source>
</evidence>
<evidence type="ECO:0000256" key="1">
    <source>
        <dbReference type="SAM" id="Phobius"/>
    </source>
</evidence>
<feature type="domain" description="HAMP" evidence="2">
    <location>
        <begin position="90"/>
        <end position="142"/>
    </location>
</feature>
<proteinExistence type="predicted"/>
<comment type="caution">
    <text evidence="3">The sequence shown here is derived from an EMBL/GenBank/DDBJ whole genome shotgun (WGS) entry which is preliminary data.</text>
</comment>
<dbReference type="Proteomes" id="UP000234857">
    <property type="component" value="Unassembled WGS sequence"/>
</dbReference>
<sequence length="201" mass="23477">MAEKNFRRKIFLIKRGLQFRYMFSVVMIMLISALIVGWSIYYSIWSKIADPASFQYAELDTIWTNVNMLLFIRVPILVVFVSLFSLILSHKIAGPVYRFEQSSKKIANGDLSLRIKLRQGDELTELADIFNKMTENLETFVVKDREVIEKVIGIINQVPMTLKQDEIDEEEKERIILELTEVVTELKELTYAFKVSQDKIQ</sequence>
<protein>
    <recommendedName>
        <fullName evidence="2">HAMP domain-containing protein</fullName>
    </recommendedName>
</protein>
<dbReference type="GO" id="GO:0007165">
    <property type="term" value="P:signal transduction"/>
    <property type="evidence" value="ECO:0007669"/>
    <property type="project" value="InterPro"/>
</dbReference>
<dbReference type="PROSITE" id="PS50885">
    <property type="entry name" value="HAMP"/>
    <property type="match status" value="1"/>
</dbReference>
<dbReference type="SMART" id="SM00304">
    <property type="entry name" value="HAMP"/>
    <property type="match status" value="1"/>
</dbReference>
<name>A0A2N5Z9G5_MUIH1</name>
<feature type="transmembrane region" description="Helical" evidence="1">
    <location>
        <begin position="21"/>
        <end position="42"/>
    </location>
</feature>
<gene>
    <name evidence="3" type="ORF">C0601_13390</name>
</gene>
<keyword evidence="1" id="KW-0812">Transmembrane</keyword>
<organism evidence="3 4">
    <name type="scientific">Muiribacterium halophilum</name>
    <dbReference type="NCBI Taxonomy" id="2053465"/>
    <lineage>
        <taxon>Bacteria</taxon>
        <taxon>Candidatus Muiribacteriota</taxon>
        <taxon>Candidatus Muiribacteriia</taxon>
        <taxon>Candidatus Muiribacteriales</taxon>
        <taxon>Candidatus Muiribacteriaceae</taxon>
        <taxon>Candidatus Muiribacterium</taxon>
    </lineage>
</organism>
<dbReference type="GO" id="GO:0016020">
    <property type="term" value="C:membrane"/>
    <property type="evidence" value="ECO:0007669"/>
    <property type="project" value="InterPro"/>
</dbReference>